<protein>
    <recommendedName>
        <fullName evidence="4">CASP-like protein</fullName>
    </recommendedName>
</protein>
<comment type="caution">
    <text evidence="2">The sequence shown here is derived from an EMBL/GenBank/DDBJ whole genome shotgun (WGS) entry which is preliminary data.</text>
</comment>
<dbReference type="AlphaFoldDB" id="A0A8T0K5G3"/>
<gene>
    <name evidence="2" type="ORF">HKW66_Vig0079070</name>
</gene>
<evidence type="ECO:0000256" key="1">
    <source>
        <dbReference type="SAM" id="SignalP"/>
    </source>
</evidence>
<dbReference type="Proteomes" id="UP000743370">
    <property type="component" value="Unassembled WGS sequence"/>
</dbReference>
<proteinExistence type="predicted"/>
<feature type="signal peptide" evidence="1">
    <location>
        <begin position="1"/>
        <end position="26"/>
    </location>
</feature>
<dbReference type="EMBL" id="JABFOF010000006">
    <property type="protein sequence ID" value="KAG2394718.1"/>
    <property type="molecule type" value="Genomic_DNA"/>
</dbReference>
<reference evidence="2 3" key="1">
    <citation type="submission" date="2020-05" db="EMBL/GenBank/DDBJ databases">
        <title>Vigna angularis (adzuki bean) Var. LongXiaoDou No. 4 denovo assembly.</title>
        <authorList>
            <person name="Xiang H."/>
        </authorList>
    </citation>
    <scope>NUCLEOTIDE SEQUENCE [LARGE SCALE GENOMIC DNA]</scope>
    <source>
        <tissue evidence="2">Leaf</tissue>
    </source>
</reference>
<keyword evidence="1" id="KW-0732">Signal</keyword>
<sequence length="134" mass="14987">MRHFMALSSVLAILILQYSSVALVSSAGPPSGWKTLREAKFMAYSWNLFLVLAFDHSMSELGNMSTVRAPIWNLCLKHGKKAPYMSPIEPGKLYRQIFELFLPPLPPPSPVLIDSNVTEAPLPSAYWLLQKGVR</sequence>
<evidence type="ECO:0000313" key="2">
    <source>
        <dbReference type="EMBL" id="KAG2394718.1"/>
    </source>
</evidence>
<feature type="chain" id="PRO_5035894772" description="CASP-like protein" evidence="1">
    <location>
        <begin position="27"/>
        <end position="134"/>
    </location>
</feature>
<accession>A0A8T0K5G3</accession>
<name>A0A8T0K5G3_PHAAN</name>
<evidence type="ECO:0008006" key="4">
    <source>
        <dbReference type="Google" id="ProtNLM"/>
    </source>
</evidence>
<organism evidence="2 3">
    <name type="scientific">Phaseolus angularis</name>
    <name type="common">Azuki bean</name>
    <name type="synonym">Vigna angularis</name>
    <dbReference type="NCBI Taxonomy" id="3914"/>
    <lineage>
        <taxon>Eukaryota</taxon>
        <taxon>Viridiplantae</taxon>
        <taxon>Streptophyta</taxon>
        <taxon>Embryophyta</taxon>
        <taxon>Tracheophyta</taxon>
        <taxon>Spermatophyta</taxon>
        <taxon>Magnoliopsida</taxon>
        <taxon>eudicotyledons</taxon>
        <taxon>Gunneridae</taxon>
        <taxon>Pentapetalae</taxon>
        <taxon>rosids</taxon>
        <taxon>fabids</taxon>
        <taxon>Fabales</taxon>
        <taxon>Fabaceae</taxon>
        <taxon>Papilionoideae</taxon>
        <taxon>50 kb inversion clade</taxon>
        <taxon>NPAAA clade</taxon>
        <taxon>indigoferoid/millettioid clade</taxon>
        <taxon>Phaseoleae</taxon>
        <taxon>Vigna</taxon>
    </lineage>
</organism>
<evidence type="ECO:0000313" key="3">
    <source>
        <dbReference type="Proteomes" id="UP000743370"/>
    </source>
</evidence>